<dbReference type="InterPro" id="IPR033788">
    <property type="entry name" value="VbhA-like"/>
</dbReference>
<protein>
    <submittedName>
        <fullName evidence="1">Antitoxin VbhA family protein</fullName>
    </submittedName>
</protein>
<dbReference type="Proteomes" id="UP001596109">
    <property type="component" value="Unassembled WGS sequence"/>
</dbReference>
<gene>
    <name evidence="1" type="ORF">ACFPRA_20275</name>
</gene>
<reference evidence="2" key="1">
    <citation type="journal article" date="2019" name="Int. J. Syst. Evol. Microbiol.">
        <title>The Global Catalogue of Microorganisms (GCM) 10K type strain sequencing project: providing services to taxonomists for standard genome sequencing and annotation.</title>
        <authorList>
            <consortium name="The Broad Institute Genomics Platform"/>
            <consortium name="The Broad Institute Genome Sequencing Center for Infectious Disease"/>
            <person name="Wu L."/>
            <person name="Ma J."/>
        </authorList>
    </citation>
    <scope>NUCLEOTIDE SEQUENCE [LARGE SCALE GENOMIC DNA]</scope>
    <source>
        <strain evidence="2">CGMCC 4.1434</strain>
    </source>
</reference>
<evidence type="ECO:0000313" key="2">
    <source>
        <dbReference type="Proteomes" id="UP001596109"/>
    </source>
</evidence>
<evidence type="ECO:0000313" key="1">
    <source>
        <dbReference type="EMBL" id="MFC5591222.1"/>
    </source>
</evidence>
<dbReference type="CDD" id="cd11586">
    <property type="entry name" value="VbhA_like"/>
    <property type="match status" value="1"/>
</dbReference>
<accession>A0ABW0TPI2</accession>
<dbReference type="EMBL" id="JBHSNO010000015">
    <property type="protein sequence ID" value="MFC5591222.1"/>
    <property type="molecule type" value="Genomic_DNA"/>
</dbReference>
<organism evidence="1 2">
    <name type="scientific">Sporosarcina soli</name>
    <dbReference type="NCBI Taxonomy" id="334736"/>
    <lineage>
        <taxon>Bacteria</taxon>
        <taxon>Bacillati</taxon>
        <taxon>Bacillota</taxon>
        <taxon>Bacilli</taxon>
        <taxon>Bacillales</taxon>
        <taxon>Caryophanaceae</taxon>
        <taxon>Sporosarcina</taxon>
    </lineage>
</organism>
<dbReference type="Gene3D" id="1.10.8.1050">
    <property type="entry name" value="Antitoxin VbhA-like"/>
    <property type="match status" value="1"/>
</dbReference>
<name>A0ABW0TPI2_9BACL</name>
<comment type="caution">
    <text evidence="1">The sequence shown here is derived from an EMBL/GenBank/DDBJ whole genome shotgun (WGS) entry which is preliminary data.</text>
</comment>
<proteinExistence type="predicted"/>
<keyword evidence="2" id="KW-1185">Reference proteome</keyword>
<dbReference type="RefSeq" id="WP_381438736.1">
    <property type="nucleotide sequence ID" value="NZ_JBHSNO010000015.1"/>
</dbReference>
<sequence length="63" mass="7111">MRAMDSHRYDREKQVCFAVGMAAIDGGKPTDFTQRLLDDYTEGRISASGLRQAVLEKYAKVSR</sequence>
<dbReference type="InterPro" id="IPR043038">
    <property type="entry name" value="VbhA_sf"/>
</dbReference>